<evidence type="ECO:0000256" key="1">
    <source>
        <dbReference type="ARBA" id="ARBA00001971"/>
    </source>
</evidence>
<evidence type="ECO:0000256" key="4">
    <source>
        <dbReference type="RuleBase" id="RU000461"/>
    </source>
</evidence>
<dbReference type="GO" id="GO:0004497">
    <property type="term" value="F:monooxygenase activity"/>
    <property type="evidence" value="ECO:0007669"/>
    <property type="project" value="UniProtKB-KW"/>
</dbReference>
<feature type="binding site" description="axial binding residue" evidence="3">
    <location>
        <position position="384"/>
    </location>
    <ligand>
        <name>heme</name>
        <dbReference type="ChEBI" id="CHEBI:30413"/>
    </ligand>
    <ligandPart>
        <name>Fe</name>
        <dbReference type="ChEBI" id="CHEBI:18248"/>
    </ligandPart>
</feature>
<keyword evidence="4" id="KW-0503">Monooxygenase</keyword>
<keyword evidence="3 4" id="KW-0408">Iron</keyword>
<evidence type="ECO:0008006" key="7">
    <source>
        <dbReference type="Google" id="ProtNLM"/>
    </source>
</evidence>
<organism evidence="5 6">
    <name type="scientific">Hyphococcus luteus</name>
    <dbReference type="NCBI Taxonomy" id="2058213"/>
    <lineage>
        <taxon>Bacteria</taxon>
        <taxon>Pseudomonadati</taxon>
        <taxon>Pseudomonadota</taxon>
        <taxon>Alphaproteobacteria</taxon>
        <taxon>Parvularculales</taxon>
        <taxon>Parvularculaceae</taxon>
        <taxon>Hyphococcus</taxon>
    </lineage>
</organism>
<comment type="similarity">
    <text evidence="2 4">Belongs to the cytochrome P450 family.</text>
</comment>
<dbReference type="InterPro" id="IPR017972">
    <property type="entry name" value="Cyt_P450_CS"/>
</dbReference>
<dbReference type="GO" id="GO:0005506">
    <property type="term" value="F:iron ion binding"/>
    <property type="evidence" value="ECO:0007669"/>
    <property type="project" value="InterPro"/>
</dbReference>
<name>A0A2S7K045_9PROT</name>
<dbReference type="Pfam" id="PF00067">
    <property type="entry name" value="p450"/>
    <property type="match status" value="1"/>
</dbReference>
<dbReference type="InterPro" id="IPR001128">
    <property type="entry name" value="Cyt_P450"/>
</dbReference>
<dbReference type="PRINTS" id="PR00463">
    <property type="entry name" value="EP450I"/>
</dbReference>
<comment type="cofactor">
    <cofactor evidence="1 3">
        <name>heme</name>
        <dbReference type="ChEBI" id="CHEBI:30413"/>
    </cofactor>
</comment>
<keyword evidence="3 4" id="KW-0349">Heme</keyword>
<dbReference type="RefSeq" id="WP_104831948.1">
    <property type="nucleotide sequence ID" value="NZ_PJCH01000016.1"/>
</dbReference>
<comment type="caution">
    <text evidence="5">The sequence shown here is derived from an EMBL/GenBank/DDBJ whole genome shotgun (WGS) entry which is preliminary data.</text>
</comment>
<dbReference type="InterPro" id="IPR036396">
    <property type="entry name" value="Cyt_P450_sf"/>
</dbReference>
<dbReference type="OrthoDB" id="9764248at2"/>
<dbReference type="Proteomes" id="UP000239504">
    <property type="component" value="Unassembled WGS sequence"/>
</dbReference>
<dbReference type="PRINTS" id="PR00385">
    <property type="entry name" value="P450"/>
</dbReference>
<dbReference type="Gene3D" id="1.10.630.10">
    <property type="entry name" value="Cytochrome P450"/>
    <property type="match status" value="1"/>
</dbReference>
<dbReference type="InterPro" id="IPR002401">
    <property type="entry name" value="Cyt_P450_E_grp-I"/>
</dbReference>
<keyword evidence="4" id="KW-0560">Oxidoreductase</keyword>
<dbReference type="PANTHER" id="PTHR24305">
    <property type="entry name" value="CYTOCHROME P450"/>
    <property type="match status" value="1"/>
</dbReference>
<gene>
    <name evidence="5" type="ORF">CW354_20420</name>
</gene>
<evidence type="ECO:0000313" key="5">
    <source>
        <dbReference type="EMBL" id="PQA85895.1"/>
    </source>
</evidence>
<dbReference type="AlphaFoldDB" id="A0A2S7K045"/>
<dbReference type="GO" id="GO:0016705">
    <property type="term" value="F:oxidoreductase activity, acting on paired donors, with incorporation or reduction of molecular oxygen"/>
    <property type="evidence" value="ECO:0007669"/>
    <property type="project" value="InterPro"/>
</dbReference>
<dbReference type="InterPro" id="IPR050121">
    <property type="entry name" value="Cytochrome_P450_monoxygenase"/>
</dbReference>
<dbReference type="PANTHER" id="PTHR24305:SF166">
    <property type="entry name" value="CYTOCHROME P450 12A4, MITOCHONDRIAL-RELATED"/>
    <property type="match status" value="1"/>
</dbReference>
<evidence type="ECO:0000256" key="3">
    <source>
        <dbReference type="PIRSR" id="PIRSR602401-1"/>
    </source>
</evidence>
<dbReference type="PROSITE" id="PS00086">
    <property type="entry name" value="CYTOCHROME_P450"/>
    <property type="match status" value="1"/>
</dbReference>
<proteinExistence type="inferred from homology"/>
<dbReference type="EMBL" id="PJCH01000016">
    <property type="protein sequence ID" value="PQA85895.1"/>
    <property type="molecule type" value="Genomic_DNA"/>
</dbReference>
<protein>
    <recommendedName>
        <fullName evidence="7">Cytochrome P450</fullName>
    </recommendedName>
</protein>
<dbReference type="SUPFAM" id="SSF48264">
    <property type="entry name" value="Cytochrome P450"/>
    <property type="match status" value="1"/>
</dbReference>
<sequence>MRWPLLGDIPELFADVTGTFARLFARYGPRAPFFMGPQKGLLLSDAEDAKTLLMAPETKVRKSRYTKMMGIVFGESVLIAEGEVWARQRAYLNALLAPKSIVRHIPVIADETRGLCARIGAAPADHCFEAGKEARLLIQRIMGRILFGDLFPRDRLDALMADLQTVNDCLFGAFIRNSVLRGPLQSIPTPGSRRLKRAVASIGRFIDELLDRDLEDTDQSLAAAIIRAVPQSETRQQEIKDQITVLFYAGQDTTARALAWTIYFLCENPALTERIRTEARLAGLFDRDDVDLKALKTTLNVVRESLRLRPVAYAIDREFAADDVLEGLDAPTGTIAPIAVSNVHRNPAYWSAPDTFDPDRFKSENAGGRHPCAFIPFGHGRRKCVGASLAELELTLIVAELCAHFDMKRADDAPIRAKAAVTLAPDPDIRVKFSRAA</sequence>
<evidence type="ECO:0000313" key="6">
    <source>
        <dbReference type="Proteomes" id="UP000239504"/>
    </source>
</evidence>
<keyword evidence="3 4" id="KW-0479">Metal-binding</keyword>
<reference evidence="5 6" key="1">
    <citation type="submission" date="2017-12" db="EMBL/GenBank/DDBJ databases">
        <authorList>
            <person name="Hurst M.R.H."/>
        </authorList>
    </citation>
    <scope>NUCLEOTIDE SEQUENCE [LARGE SCALE GENOMIC DNA]</scope>
    <source>
        <strain evidence="5 6">SY-3-19</strain>
    </source>
</reference>
<dbReference type="GO" id="GO:0020037">
    <property type="term" value="F:heme binding"/>
    <property type="evidence" value="ECO:0007669"/>
    <property type="project" value="InterPro"/>
</dbReference>
<accession>A0A2S7K045</accession>
<evidence type="ECO:0000256" key="2">
    <source>
        <dbReference type="ARBA" id="ARBA00010617"/>
    </source>
</evidence>
<keyword evidence="6" id="KW-1185">Reference proteome</keyword>